<comment type="caution">
    <text evidence="11">The sequence shown here is derived from an EMBL/GenBank/DDBJ whole genome shotgun (WGS) entry which is preliminary data.</text>
</comment>
<feature type="compositionally biased region" description="Polar residues" evidence="8">
    <location>
        <begin position="500"/>
        <end position="510"/>
    </location>
</feature>
<keyword evidence="6" id="KW-0472">Membrane</keyword>
<name>A0AAV7NYI7_PLEWA</name>
<evidence type="ECO:0000259" key="10">
    <source>
        <dbReference type="Pfam" id="PF25508"/>
    </source>
</evidence>
<reference evidence="11" key="1">
    <citation type="journal article" date="2022" name="bioRxiv">
        <title>Sequencing and chromosome-scale assembly of the giantPleurodeles waltlgenome.</title>
        <authorList>
            <person name="Brown T."/>
            <person name="Elewa A."/>
            <person name="Iarovenko S."/>
            <person name="Subramanian E."/>
            <person name="Araus A.J."/>
            <person name="Petzold A."/>
            <person name="Susuki M."/>
            <person name="Suzuki K.-i.T."/>
            <person name="Hayashi T."/>
            <person name="Toyoda A."/>
            <person name="Oliveira C."/>
            <person name="Osipova E."/>
            <person name="Leigh N.D."/>
            <person name="Simon A."/>
            <person name="Yun M.H."/>
        </authorList>
    </citation>
    <scope>NUCLEOTIDE SEQUENCE</scope>
    <source>
        <strain evidence="11">20211129_DDA</strain>
        <tissue evidence="11">Liver</tissue>
    </source>
</reference>
<dbReference type="PANTHER" id="PTHR13800:SF2">
    <property type="entry name" value="TRANSIENT RECEPTOR POTENTIAL CATION CHANNEL SUBFAMILY M MEMBER 2"/>
    <property type="match status" value="1"/>
</dbReference>
<dbReference type="Proteomes" id="UP001066276">
    <property type="component" value="Chromosome 8"/>
</dbReference>
<proteinExistence type="predicted"/>
<evidence type="ECO:0000259" key="9">
    <source>
        <dbReference type="Pfam" id="PF18139"/>
    </source>
</evidence>
<evidence type="ECO:0000256" key="8">
    <source>
        <dbReference type="SAM" id="MobiDB-lite"/>
    </source>
</evidence>
<evidence type="ECO:0000256" key="7">
    <source>
        <dbReference type="ARBA" id="ARBA00023303"/>
    </source>
</evidence>
<evidence type="ECO:0000313" key="11">
    <source>
        <dbReference type="EMBL" id="KAJ1121133.1"/>
    </source>
</evidence>
<dbReference type="PANTHER" id="PTHR13800">
    <property type="entry name" value="TRANSIENT RECEPTOR POTENTIAL CATION CHANNEL, SUBFAMILY M, MEMBER 6"/>
    <property type="match status" value="1"/>
</dbReference>
<feature type="region of interest" description="Disordered" evidence="8">
    <location>
        <begin position="489"/>
        <end position="513"/>
    </location>
</feature>
<gene>
    <name evidence="11" type="ORF">NDU88_009261</name>
</gene>
<keyword evidence="3" id="KW-0812">Transmembrane</keyword>
<keyword evidence="5" id="KW-0406">Ion transport</keyword>
<organism evidence="11 12">
    <name type="scientific">Pleurodeles waltl</name>
    <name type="common">Iberian ribbed newt</name>
    <dbReference type="NCBI Taxonomy" id="8319"/>
    <lineage>
        <taxon>Eukaryota</taxon>
        <taxon>Metazoa</taxon>
        <taxon>Chordata</taxon>
        <taxon>Craniata</taxon>
        <taxon>Vertebrata</taxon>
        <taxon>Euteleostomi</taxon>
        <taxon>Amphibia</taxon>
        <taxon>Batrachia</taxon>
        <taxon>Caudata</taxon>
        <taxon>Salamandroidea</taxon>
        <taxon>Salamandridae</taxon>
        <taxon>Pleurodelinae</taxon>
        <taxon>Pleurodeles</taxon>
    </lineage>
</organism>
<dbReference type="InterPro" id="IPR057366">
    <property type="entry name" value="TRPM-like"/>
</dbReference>
<evidence type="ECO:0000256" key="6">
    <source>
        <dbReference type="ARBA" id="ARBA00023136"/>
    </source>
</evidence>
<keyword evidence="2" id="KW-0813">Transport</keyword>
<evidence type="ECO:0008006" key="13">
    <source>
        <dbReference type="Google" id="ProtNLM"/>
    </source>
</evidence>
<keyword evidence="12" id="KW-1185">Reference proteome</keyword>
<evidence type="ECO:0000256" key="3">
    <source>
        <dbReference type="ARBA" id="ARBA00022692"/>
    </source>
</evidence>
<comment type="subcellular location">
    <subcellularLocation>
        <location evidence="1">Membrane</location>
        <topology evidence="1">Multi-pass membrane protein</topology>
    </subcellularLocation>
</comment>
<dbReference type="InterPro" id="IPR041491">
    <property type="entry name" value="TRPM_SLOG"/>
</dbReference>
<accession>A0AAV7NYI7</accession>
<evidence type="ECO:0000256" key="1">
    <source>
        <dbReference type="ARBA" id="ARBA00004141"/>
    </source>
</evidence>
<dbReference type="Pfam" id="PF18139">
    <property type="entry name" value="LSDAT_euk"/>
    <property type="match status" value="1"/>
</dbReference>
<dbReference type="AlphaFoldDB" id="A0AAV7NYI7"/>
<evidence type="ECO:0000256" key="5">
    <source>
        <dbReference type="ARBA" id="ARBA00023065"/>
    </source>
</evidence>
<dbReference type="InterPro" id="IPR050927">
    <property type="entry name" value="TRPM"/>
</dbReference>
<dbReference type="EMBL" id="JANPWB010000012">
    <property type="protein sequence ID" value="KAJ1121133.1"/>
    <property type="molecule type" value="Genomic_DNA"/>
</dbReference>
<keyword evidence="7" id="KW-0407">Ion channel</keyword>
<dbReference type="GO" id="GO:0099604">
    <property type="term" value="F:ligand-gated calcium channel activity"/>
    <property type="evidence" value="ECO:0007669"/>
    <property type="project" value="TreeGrafter"/>
</dbReference>
<feature type="domain" description="TRPM SLOG" evidence="9">
    <location>
        <begin position="129"/>
        <end position="342"/>
    </location>
</feature>
<protein>
    <recommendedName>
        <fullName evidence="13">Transient receptor potential cation channel subfamily M member 2</fullName>
    </recommendedName>
</protein>
<keyword evidence="4" id="KW-1133">Transmembrane helix</keyword>
<evidence type="ECO:0000256" key="2">
    <source>
        <dbReference type="ARBA" id="ARBA00022448"/>
    </source>
</evidence>
<sequence>MDSYKVHSDEAYGPEELIKFHGLHLPESARSFTATKWRPRRNLYIPEVYVENKWFKEKIKKKECVHFVRNTDHSESSEEVCCCGNVKSRHVYDKPNITDLEWDEGKHIEEMATDAFGDFAFAGLRNKKAKYVRASNNTYATDLYDMMMNQWKLRMPNLLISVIGGAKDVKMNPRLKKRFSKGLLKAAQSTGAWIITDGCHTGVTKIVGEAVRDFSMGGNSCNNSEIVTIGITTWGTIHKRDSLIRTEKGVSAEYLLDVDHQGNLSCLDNNHSHFILVDDGKQGKYGVKIPLRTKLEKLICGETISKEEFNLKIPIVYLALEGGPGNLDIQDIVCNNQKFTILREDKNGIQDMDVAILQASLKAPQNMDPMGNVNWLKLAVLWNRLDIAKNCVFQSGWNWKPEDLYPMLTFGLIGNKPDFLQLFLDQGVSLQDYVTQKTLSQLYDNIEPHSIFHQKLKTLKKGDGNQGGDILHHVEQVLESLLWKFEKPPYSTKQPRDTRPQSSPSTNGESSPKMEYPIRDLLIWAVVQNRGELAKILWAQVRSASSSRL</sequence>
<dbReference type="GO" id="GO:0005886">
    <property type="term" value="C:plasma membrane"/>
    <property type="evidence" value="ECO:0007669"/>
    <property type="project" value="TreeGrafter"/>
</dbReference>
<dbReference type="Pfam" id="PF25508">
    <property type="entry name" value="TRPM2"/>
    <property type="match status" value="1"/>
</dbReference>
<evidence type="ECO:0000256" key="4">
    <source>
        <dbReference type="ARBA" id="ARBA00022989"/>
    </source>
</evidence>
<evidence type="ECO:0000313" key="12">
    <source>
        <dbReference type="Proteomes" id="UP001066276"/>
    </source>
</evidence>
<feature type="domain" description="TRPM-like" evidence="10">
    <location>
        <begin position="392"/>
        <end position="546"/>
    </location>
</feature>
<dbReference type="GO" id="GO:0051209">
    <property type="term" value="P:release of sequestered calcium ion into cytosol"/>
    <property type="evidence" value="ECO:0007669"/>
    <property type="project" value="TreeGrafter"/>
</dbReference>